<name>A0A0F9EG16_9ZZZZ</name>
<dbReference type="EMBL" id="LAZR01025087">
    <property type="protein sequence ID" value="KKL73033.1"/>
    <property type="molecule type" value="Genomic_DNA"/>
</dbReference>
<dbReference type="AlphaFoldDB" id="A0A0F9EG16"/>
<protein>
    <submittedName>
        <fullName evidence="1">Uncharacterized protein</fullName>
    </submittedName>
</protein>
<gene>
    <name evidence="1" type="ORF">LCGC14_2078930</name>
</gene>
<evidence type="ECO:0000313" key="1">
    <source>
        <dbReference type="EMBL" id="KKL73033.1"/>
    </source>
</evidence>
<comment type="caution">
    <text evidence="1">The sequence shown here is derived from an EMBL/GenBank/DDBJ whole genome shotgun (WGS) entry which is preliminary data.</text>
</comment>
<organism evidence="1">
    <name type="scientific">marine sediment metagenome</name>
    <dbReference type="NCBI Taxonomy" id="412755"/>
    <lineage>
        <taxon>unclassified sequences</taxon>
        <taxon>metagenomes</taxon>
        <taxon>ecological metagenomes</taxon>
    </lineage>
</organism>
<accession>A0A0F9EG16</accession>
<sequence length="107" mass="12700">MTELVNITQTIDPNEKVWRFAEVTKQSPGSRGFHRYELFSVNRDGKLAVYERDMGPASKFKGAKRLWQMLAFFEHTVDECRAYAQRDRYETYFDVKDRFSLESYKVA</sequence>
<proteinExistence type="predicted"/>
<reference evidence="1" key="1">
    <citation type="journal article" date="2015" name="Nature">
        <title>Complex archaea that bridge the gap between prokaryotes and eukaryotes.</title>
        <authorList>
            <person name="Spang A."/>
            <person name="Saw J.H."/>
            <person name="Jorgensen S.L."/>
            <person name="Zaremba-Niedzwiedzka K."/>
            <person name="Martijn J."/>
            <person name="Lind A.E."/>
            <person name="van Eijk R."/>
            <person name="Schleper C."/>
            <person name="Guy L."/>
            <person name="Ettema T.J."/>
        </authorList>
    </citation>
    <scope>NUCLEOTIDE SEQUENCE</scope>
</reference>